<feature type="domain" description="DUF3638" evidence="7">
    <location>
        <begin position="1992"/>
        <end position="2212"/>
    </location>
</feature>
<dbReference type="Proteomes" id="UP000030686">
    <property type="component" value="Unassembled WGS sequence"/>
</dbReference>
<dbReference type="PANTHER" id="PTHR13367:SF33">
    <property type="entry name" value="P-LOOP CONTAINING NUCLEOSIDE TRIPHOSPHATE HYDROLASE PROTEIN"/>
    <property type="match status" value="1"/>
</dbReference>
<protein>
    <recommendedName>
        <fullName evidence="2">ubiquitinyl hydrolase 1</fullName>
        <ecNumber evidence="2">3.4.19.12</ecNumber>
    </recommendedName>
</protein>
<keyword evidence="11" id="KW-1185">Reference proteome</keyword>
<dbReference type="GO" id="GO:0004843">
    <property type="term" value="F:cysteine-type deubiquitinase activity"/>
    <property type="evidence" value="ECO:0007669"/>
    <property type="project" value="UniProtKB-EC"/>
</dbReference>
<accession>W6Q5W9</accession>
<evidence type="ECO:0000259" key="8">
    <source>
        <dbReference type="Pfam" id="PF12359"/>
    </source>
</evidence>
<dbReference type="Pfam" id="PF12359">
    <property type="entry name" value="DUF3645"/>
    <property type="match status" value="1"/>
</dbReference>
<evidence type="ECO:0000256" key="1">
    <source>
        <dbReference type="ARBA" id="ARBA00000707"/>
    </source>
</evidence>
<feature type="domain" description="DUF6606" evidence="9">
    <location>
        <begin position="11"/>
        <end position="280"/>
    </location>
</feature>
<name>W6Q5W9_PENRF</name>
<evidence type="ECO:0000256" key="6">
    <source>
        <dbReference type="ARBA" id="ARBA00022807"/>
    </source>
</evidence>
<evidence type="ECO:0000256" key="5">
    <source>
        <dbReference type="ARBA" id="ARBA00022801"/>
    </source>
</evidence>
<dbReference type="EC" id="3.4.19.12" evidence="2"/>
<dbReference type="STRING" id="1365484.W6Q5W9"/>
<dbReference type="EMBL" id="HG792016">
    <property type="protein sequence ID" value="CDM32088.1"/>
    <property type="molecule type" value="Genomic_DNA"/>
</dbReference>
<dbReference type="InterPro" id="IPR046541">
    <property type="entry name" value="DUF6606"/>
</dbReference>
<dbReference type="InterPro" id="IPR022105">
    <property type="entry name" value="DUF3645"/>
</dbReference>
<dbReference type="PANTHER" id="PTHR13367">
    <property type="entry name" value="UBIQUITIN THIOESTERASE"/>
    <property type="match status" value="1"/>
</dbReference>
<evidence type="ECO:0000313" key="10">
    <source>
        <dbReference type="EMBL" id="CDM32088.1"/>
    </source>
</evidence>
<gene>
    <name evidence="10" type="ORF">PROQFM164_S02g002239</name>
</gene>
<dbReference type="OrthoDB" id="3182339at2759"/>
<evidence type="ECO:0000256" key="3">
    <source>
        <dbReference type="ARBA" id="ARBA00022670"/>
    </source>
</evidence>
<sequence length="3082" mass="351691">MDLDHALSTFIFHHIFFPIRLPQEAEHDLVQLESRLIVAVRDVLQDFIQNVSPESQQRWDLALSMLFTWMKLHTEQGILQSGLEEALSNLKFTRAIACHIRAQNCGWVAFYDAEKDRVLVDAFEVSSEDGSILSSSGGLIRRFPGVGVAISADKLSDPTFCSYLATEISQLASEEVPEMLPKSKKAGIEVDEIRNTTHPGLVTEGLMTQLLALGTHHEEKRVLKCVRDEVNWKSALLPWRRSPAWLVIRVALQLVLRRCFNETEGRLHYKNFILYFMATLAARQNPSVASHELVDCYEIMRARIGRRICKLEDKDEVFSFVANRAHSASKDLLDRLMSIKKQIKITNRVRIPLIPSSSSSQDDVHQSLLHCKEYLQAAMRSSPNQVKPTKFCRTHTSNLKWSNDLPIPKIGSIMALSEFEQWVDGHLQSWFINQPASKHEAACRELENTIAQYFSLAKPTYISNPQATSVMILVMLELWVVLDKMALRLCPLMKRFSPGIPDNFLEPLLLPKIGQMKRAREVEQYINVRHKESDKTNPSIFCDPAPNCFGVQFFNSSEEHQMLECRIEQSANAIRAAKQAEWERLSAQYERLHEQEQQMSHYYDYNGDDEYVHLPRDCPRCSLNKQIESISIRVHEWPLPTEDIARKTAVFELSIPIWFASWRNSTWRVLHELGRTLTVTTTDMEVRWLEYTEIQTFVTRRESNIVLASYTKSWRKSHYRSHRFPVSFDSVCIPNALRLRLFDNTRIAWVTIQTNKPSVKSMCTIQLPLGVYSNLQYTLNSTSHSQNQVIATQKDCDKKLSLLEFEAYGCLRSGENLQWGNILRNLASSALSLNEEAVVSLFKQAAWELGPLSGRLGSIRRAAHEAFEDIGFGDCLLHLLRERLVTIENNWNEYCTFDLIVTLGVRILALKSGSPSVEKVVEFLRQCREVAMDWCDQLNQSLLNKEENDDQRQQQLLLLIASTCQATYDVDPMFLDMVIETPRDLFCFVRCSILLFENSPPETDGLSPKIKLSVENSERIRSLSRSRIIWMIMNCASGLNEAIQSGMNCLEVSGLWKTCSDTWVTTETSNSAQGFGQRLHFNYLTGELLVDGNPPGRLPARFANNTLYQRLFGTRVIPVMPSSLPGASFVLSHTVENFEVHFGMQSGKLLIKTRKGSQVLQLIPHEVLEKDFPRVLISENFHWLDLETGAVEFRPLNQPWKPSDRNWHLFFDSNSPGNMLMQQDSKTLVDVQSPPFQKINHILKVLDASDEIVVIRTAVGTLEAELSRLRLKFFVNDNGRVTSKEFGALIDVDQDIGCFYGLKNKLVLVDSSNNRSVIIPYGNPMISREDHHVAVTIDLPTGNRAKYMHYFLDSHLQVLRGFHPLAILYQAYLHAITSFPVPDNLTHRSGTEEAIRILRQECLKSAFPLQNDATETLERIAALTPCRRFYPQHLRVMQTIVWSSNLGQLAQHDDFQSLSQEILQFSEQFSHFHGAKKKENCLLYPGSIDLLKRNRCRAEQIMRSQFSESPTPSRKINYNSRDCNITSARSQNVYRIAALIRDWPTTVGHSSHLLATMRQFKNLATLSADFTRYSCSQMLNQSMESAWVGLYHACQTSSRATHTYFLISLFSILAFGGKIDQSVLRQLLQVAFSEKCKYIPVPLNSTTVLNLSLGGDFVLSQIQYAINTSYTTFTKVYNSHLSRAEQAKINQEAKANWCKQRAEDVRLCGDYIRAQWPSKTPVLPSHALVPLVRRKPAHEMIHMLCRDWVQNRNFLDFLRRVQKEVPPSDPWYHDMDPVPTSPVHFQEIEYSSFQPPCGFDLMHRSHPDPPQTPFAPMTYRGVSSILQSTPELWSLAKHFQASSNQCQQEYGNGLSQSVQALEDFSTSESTPGESDLAASFDWVTNGDAVLRHQEELERQRDTLWDEIVANLRTSANTIWPDTDTVSPSVTVWSVLSILASDKWTSIPIQWKVLLVAFGKSISALRRCERLIACTENRDIDGFLKEAENPGYEGWDPLNYPTWLLLEIENNITIRKRQVEVAARMIKPDCGENAVLQLNMGEGKTSVITPMAAAVLANGHDLLRIIVLKPLLRQSDALLSQRLGGLINRRIYHIPFSRQTELSSPIVSQLQSLYEQCCRQRGILIALPEQMLSFRLIGLDAVERNPNIFSPLIRLENWLQSKCRDVIDESDEVLDVKFQLVYTMGTQQSLDGLSCRWETTQNLLRLVSIQAKRLCQDDPTCIEVDQLGYRFPILRFLKVDAIERLIGYTLKSISENGIPGLPFTQWNSRVKSSVMRFIEHSELAKDDESFIREEFDGSVFMTNLLVLRGLFAYRILRFSLADKRWLVEYGLHPSRCLMAVPYRAKGIPSENSEFGHPDVAVTLTCLSYYYDGLRKEQLRDCFVLLAKENDPSTEFHNWVTQCVDDLPAGLRTYSGVNLEDDKTFTQTLFPILRYQKEIVDFYLSRFVFSREAKEFPRKLSSSAWDIPARRGLQLTTGFSGTNDNRFLLPLSIRQRDLGELLHTNAMVLGLLLREDNRQCILAQDEEGRQLDVDRLLRLVVSTGEGSPTAKPVRVLIDVGAQILEAGNQSVAQKWLAMTPEGDVEAAIFFDQSDETMVIDREGHVETLFSSSFRQRMGACLVFLDQHHSRGVDLKLPLATRAAVTLGPRLTKDRLVQACNRLRGLEKCQSLLFLVPPEVSHNMRSILGISSDRVFTSADVLKWSMAQTCQALDNVRPLWANQGLQYHKKIILWDLIVGQSDPSTKSKTASSIQEPEARTLSQLYAPWDEDRRGRNGHKMPEWNVNNEQVQELLKTLQSTSGHIATSAYLHEEQEREIACEVEREEQISRPPSYEPEDHNLHDDIRYFANFGKFRDKKPSKAVTLAFQGLENTSAGKENHPHLLGPRLYSTVDFNQTVKISKNNVMDDFSKQVNWILSSVHSDVLIIVSQYEANELINIVRKSENVRLNIYTPRLTKPMRSFRHLDFFGVGANIPMQPDDAMTRCLEMFSGSLYFGSFEDYNNFRSFLGLLTDNLGGIPDDAMTNEGFVKYISRRQLQWPIDSPFVENPLPFLGALIHIRTKGMGYQQSHVGTLVKAMPLSAERF</sequence>
<feature type="domain" description="DUF3645" evidence="8">
    <location>
        <begin position="2331"/>
        <end position="2363"/>
    </location>
</feature>
<dbReference type="InterPro" id="IPR022099">
    <property type="entry name" value="DUF3638"/>
</dbReference>
<dbReference type="InterPro" id="IPR051346">
    <property type="entry name" value="OTU_Deubiquitinase"/>
</dbReference>
<dbReference type="OMA" id="QCILAQD"/>
<dbReference type="GO" id="GO:0006508">
    <property type="term" value="P:proteolysis"/>
    <property type="evidence" value="ECO:0007669"/>
    <property type="project" value="UniProtKB-KW"/>
</dbReference>
<evidence type="ECO:0000256" key="2">
    <source>
        <dbReference type="ARBA" id="ARBA00012759"/>
    </source>
</evidence>
<evidence type="ECO:0000313" key="11">
    <source>
        <dbReference type="Proteomes" id="UP000030686"/>
    </source>
</evidence>
<reference evidence="10" key="1">
    <citation type="journal article" date="2014" name="Nat. Commun.">
        <title>Multiple recent horizontal transfers of a large genomic region in cheese making fungi.</title>
        <authorList>
            <person name="Cheeseman K."/>
            <person name="Ropars J."/>
            <person name="Renault P."/>
            <person name="Dupont J."/>
            <person name="Gouzy J."/>
            <person name="Branca A."/>
            <person name="Abraham A.L."/>
            <person name="Ceppi M."/>
            <person name="Conseiller E."/>
            <person name="Debuchy R."/>
            <person name="Malagnac F."/>
            <person name="Goarin A."/>
            <person name="Silar P."/>
            <person name="Lacoste S."/>
            <person name="Sallet E."/>
            <person name="Bensimon A."/>
            <person name="Giraud T."/>
            <person name="Brygoo Y."/>
        </authorList>
    </citation>
    <scope>NUCLEOTIDE SEQUENCE [LARGE SCALE GENOMIC DNA]</scope>
    <source>
        <strain evidence="10">FM164</strain>
    </source>
</reference>
<keyword evidence="3" id="KW-0645">Protease</keyword>
<comment type="catalytic activity">
    <reaction evidence="1">
        <text>Thiol-dependent hydrolysis of ester, thioester, amide, peptide and isopeptide bonds formed by the C-terminal Gly of ubiquitin (a 76-residue protein attached to proteins as an intracellular targeting signal).</text>
        <dbReference type="EC" id="3.4.19.12"/>
    </reaction>
</comment>
<evidence type="ECO:0000256" key="4">
    <source>
        <dbReference type="ARBA" id="ARBA00022786"/>
    </source>
</evidence>
<keyword evidence="4" id="KW-0833">Ubl conjugation pathway</keyword>
<evidence type="ECO:0000259" key="7">
    <source>
        <dbReference type="Pfam" id="PF12340"/>
    </source>
</evidence>
<evidence type="ECO:0000259" key="9">
    <source>
        <dbReference type="Pfam" id="PF20255"/>
    </source>
</evidence>
<keyword evidence="6" id="KW-0788">Thiol protease</keyword>
<keyword evidence="5" id="KW-0378">Hydrolase</keyword>
<dbReference type="Pfam" id="PF20255">
    <property type="entry name" value="DUF6606"/>
    <property type="match status" value="1"/>
</dbReference>
<proteinExistence type="predicted"/>
<organism evidence="10 11">
    <name type="scientific">Penicillium roqueforti (strain FM164)</name>
    <dbReference type="NCBI Taxonomy" id="1365484"/>
    <lineage>
        <taxon>Eukaryota</taxon>
        <taxon>Fungi</taxon>
        <taxon>Dikarya</taxon>
        <taxon>Ascomycota</taxon>
        <taxon>Pezizomycotina</taxon>
        <taxon>Eurotiomycetes</taxon>
        <taxon>Eurotiomycetidae</taxon>
        <taxon>Eurotiales</taxon>
        <taxon>Aspergillaceae</taxon>
        <taxon>Penicillium</taxon>
    </lineage>
</organism>
<dbReference type="Pfam" id="PF12340">
    <property type="entry name" value="DUF3638"/>
    <property type="match status" value="1"/>
</dbReference>